<organism evidence="1">
    <name type="scientific">Arundo donax</name>
    <name type="common">Giant reed</name>
    <name type="synonym">Donax arundinaceus</name>
    <dbReference type="NCBI Taxonomy" id="35708"/>
    <lineage>
        <taxon>Eukaryota</taxon>
        <taxon>Viridiplantae</taxon>
        <taxon>Streptophyta</taxon>
        <taxon>Embryophyta</taxon>
        <taxon>Tracheophyta</taxon>
        <taxon>Spermatophyta</taxon>
        <taxon>Magnoliopsida</taxon>
        <taxon>Liliopsida</taxon>
        <taxon>Poales</taxon>
        <taxon>Poaceae</taxon>
        <taxon>PACMAD clade</taxon>
        <taxon>Arundinoideae</taxon>
        <taxon>Arundineae</taxon>
        <taxon>Arundo</taxon>
    </lineage>
</organism>
<evidence type="ECO:0000313" key="1">
    <source>
        <dbReference type="EMBL" id="JAE37694.1"/>
    </source>
</evidence>
<sequence length="33" mass="3752">MLNTTYIYSEMQCCVISNIVSCAVFKNSYETPV</sequence>
<proteinExistence type="predicted"/>
<dbReference type="EMBL" id="GBRH01160202">
    <property type="protein sequence ID" value="JAE37694.1"/>
    <property type="molecule type" value="Transcribed_RNA"/>
</dbReference>
<protein>
    <submittedName>
        <fullName evidence="1">Uncharacterized protein</fullName>
    </submittedName>
</protein>
<reference evidence="1" key="1">
    <citation type="submission" date="2014-09" db="EMBL/GenBank/DDBJ databases">
        <authorList>
            <person name="Magalhaes I.L.F."/>
            <person name="Oliveira U."/>
            <person name="Santos F.R."/>
            <person name="Vidigal T.H.D.A."/>
            <person name="Brescovit A.D."/>
            <person name="Santos A.J."/>
        </authorList>
    </citation>
    <scope>NUCLEOTIDE SEQUENCE</scope>
    <source>
        <tissue evidence="1">Shoot tissue taken approximately 20 cm above the soil surface</tissue>
    </source>
</reference>
<name>A0A0A9HPE5_ARUDO</name>
<accession>A0A0A9HPE5</accession>
<reference evidence="1" key="2">
    <citation type="journal article" date="2015" name="Data Brief">
        <title>Shoot transcriptome of the giant reed, Arundo donax.</title>
        <authorList>
            <person name="Barrero R.A."/>
            <person name="Guerrero F.D."/>
            <person name="Moolhuijzen P."/>
            <person name="Goolsby J.A."/>
            <person name="Tidwell J."/>
            <person name="Bellgard S.E."/>
            <person name="Bellgard M.I."/>
        </authorList>
    </citation>
    <scope>NUCLEOTIDE SEQUENCE</scope>
    <source>
        <tissue evidence="1">Shoot tissue taken approximately 20 cm above the soil surface</tissue>
    </source>
</reference>
<dbReference type="AlphaFoldDB" id="A0A0A9HPE5"/>